<accession>A0A1A9ZSP4</accession>
<sequence length="119" mass="12736">MSAHDVGVPSLSRPATGQENTNEEIEDGEAFLEYETANLNRDGAKFVKEDMTGVPPFRYGRAGFGVASVVDLPGCYDIYDIRGDIVDRLCGRVSGCCAEMSSYCDAEPVACAEQGAIIC</sequence>
<keyword evidence="3" id="KW-1185">Reference proteome</keyword>
<proteinExistence type="predicted"/>
<feature type="region of interest" description="Disordered" evidence="1">
    <location>
        <begin position="1"/>
        <end position="26"/>
    </location>
</feature>
<dbReference type="VEuPathDB" id="VectorBase:GPAI023788"/>
<dbReference type="AlphaFoldDB" id="A0A1A9ZSP4"/>
<reference evidence="2" key="2">
    <citation type="submission" date="2020-05" db="UniProtKB">
        <authorList>
            <consortium name="EnsemblMetazoa"/>
        </authorList>
    </citation>
    <scope>IDENTIFICATION</scope>
    <source>
        <strain evidence="2">IAEA</strain>
    </source>
</reference>
<reference evidence="3" key="1">
    <citation type="submission" date="2014-03" db="EMBL/GenBank/DDBJ databases">
        <authorList>
            <person name="Aksoy S."/>
            <person name="Warren W."/>
            <person name="Wilson R.K."/>
        </authorList>
    </citation>
    <scope>NUCLEOTIDE SEQUENCE [LARGE SCALE GENOMIC DNA]</scope>
    <source>
        <strain evidence="3">IAEA</strain>
    </source>
</reference>
<name>A0A1A9ZSP4_GLOPL</name>
<evidence type="ECO:0000313" key="3">
    <source>
        <dbReference type="Proteomes" id="UP000092445"/>
    </source>
</evidence>
<dbReference type="Proteomes" id="UP000092445">
    <property type="component" value="Unassembled WGS sequence"/>
</dbReference>
<organism evidence="2 3">
    <name type="scientific">Glossina pallidipes</name>
    <name type="common">Tsetse fly</name>
    <dbReference type="NCBI Taxonomy" id="7398"/>
    <lineage>
        <taxon>Eukaryota</taxon>
        <taxon>Metazoa</taxon>
        <taxon>Ecdysozoa</taxon>
        <taxon>Arthropoda</taxon>
        <taxon>Hexapoda</taxon>
        <taxon>Insecta</taxon>
        <taxon>Pterygota</taxon>
        <taxon>Neoptera</taxon>
        <taxon>Endopterygota</taxon>
        <taxon>Diptera</taxon>
        <taxon>Brachycera</taxon>
        <taxon>Muscomorpha</taxon>
        <taxon>Hippoboscoidea</taxon>
        <taxon>Glossinidae</taxon>
        <taxon>Glossina</taxon>
    </lineage>
</organism>
<evidence type="ECO:0000313" key="2">
    <source>
        <dbReference type="EnsemblMetazoa" id="GPAI023788-PA"/>
    </source>
</evidence>
<evidence type="ECO:0000256" key="1">
    <source>
        <dbReference type="SAM" id="MobiDB-lite"/>
    </source>
</evidence>
<dbReference type="EnsemblMetazoa" id="GPAI023788-RA">
    <property type="protein sequence ID" value="GPAI023788-PA"/>
    <property type="gene ID" value="GPAI023788"/>
</dbReference>
<protein>
    <submittedName>
        <fullName evidence="2">Uncharacterized protein</fullName>
    </submittedName>
</protein>